<protein>
    <submittedName>
        <fullName evidence="1">Uncharacterized protein</fullName>
    </submittedName>
</protein>
<organism evidence="1 2">
    <name type="scientific">Vaccinium darrowii</name>
    <dbReference type="NCBI Taxonomy" id="229202"/>
    <lineage>
        <taxon>Eukaryota</taxon>
        <taxon>Viridiplantae</taxon>
        <taxon>Streptophyta</taxon>
        <taxon>Embryophyta</taxon>
        <taxon>Tracheophyta</taxon>
        <taxon>Spermatophyta</taxon>
        <taxon>Magnoliopsida</taxon>
        <taxon>eudicotyledons</taxon>
        <taxon>Gunneridae</taxon>
        <taxon>Pentapetalae</taxon>
        <taxon>asterids</taxon>
        <taxon>Ericales</taxon>
        <taxon>Ericaceae</taxon>
        <taxon>Vaccinioideae</taxon>
        <taxon>Vaccinieae</taxon>
        <taxon>Vaccinium</taxon>
    </lineage>
</organism>
<proteinExistence type="predicted"/>
<name>A0ACB7Z2F5_9ERIC</name>
<accession>A0ACB7Z2F5</accession>
<gene>
    <name evidence="1" type="ORF">Vadar_007671</name>
</gene>
<dbReference type="EMBL" id="CM037154">
    <property type="protein sequence ID" value="KAH7859970.1"/>
    <property type="molecule type" value="Genomic_DNA"/>
</dbReference>
<dbReference type="Proteomes" id="UP000828048">
    <property type="component" value="Chromosome 4"/>
</dbReference>
<keyword evidence="2" id="KW-1185">Reference proteome</keyword>
<evidence type="ECO:0000313" key="2">
    <source>
        <dbReference type="Proteomes" id="UP000828048"/>
    </source>
</evidence>
<reference evidence="1 2" key="1">
    <citation type="journal article" date="2021" name="Hortic Res">
        <title>High-quality reference genome and annotation aids understanding of berry development for evergreen blueberry (Vaccinium darrowii).</title>
        <authorList>
            <person name="Yu J."/>
            <person name="Hulse-Kemp A.M."/>
            <person name="Babiker E."/>
            <person name="Staton M."/>
        </authorList>
    </citation>
    <scope>NUCLEOTIDE SEQUENCE [LARGE SCALE GENOMIC DNA]</scope>
    <source>
        <strain evidence="2">cv. NJ 8807/NJ 8810</strain>
        <tissue evidence="1">Young leaf</tissue>
    </source>
</reference>
<evidence type="ECO:0000313" key="1">
    <source>
        <dbReference type="EMBL" id="KAH7859970.1"/>
    </source>
</evidence>
<comment type="caution">
    <text evidence="1">The sequence shown here is derived from an EMBL/GenBank/DDBJ whole genome shotgun (WGS) entry which is preliminary data.</text>
</comment>
<sequence>MVNICYDLLPDIIICPESLLALNLNVRNVESIIGWPWVITENLLRCGTFRTAVGSLMPISQRKFKNRSTDDELKVDLRGGKEYNVAKCMRDLFMEFIEYQQRLHKRLALEEKLILQRLHKRSFKHAHL</sequence>